<dbReference type="GO" id="GO:0016020">
    <property type="term" value="C:membrane"/>
    <property type="evidence" value="ECO:0007669"/>
    <property type="project" value="UniProtKB-SubCell"/>
</dbReference>
<dbReference type="PANTHER" id="PTHR23291">
    <property type="entry name" value="BAX INHIBITOR-RELATED"/>
    <property type="match status" value="1"/>
</dbReference>
<sequence>MVDHMIFSGGKWIAHVSHLAFDCNRRIANSRTTMGRGTKLNGEEAAMIKAFMAANVSTSKISKHIQRSQKVSFLFDRKGYLFFRMSNQYTYNYQQVPPDLEANKPPPYTSQFVYGAQPQPMAPPPQQYGWANDIGDQGPMLGPEDDTGISSFSEKSVRQAFIRKVYAILFCQLLVSVGIVCLFVLVHPINSYVKKNVAMFWMAWIATIVLMIAIACCENVRRTFPMNFIMLSLFTLCESYLIGVVSAHYNVNEVLLAMGIVAVVSLAITIFAFQTKYDFTMMGGFLLVLVIVLLCFGIFTIFFHSKIVRLVYACLGALIFGLYLVYDTQLMMGGEKKYSISPEDYIFAALNLYLDIVMLFIYILEIVGIAGGNK</sequence>
<dbReference type="AlphaFoldDB" id="T2M6P1"/>
<feature type="transmembrane region" description="Helical" evidence="5">
    <location>
        <begin position="165"/>
        <end position="186"/>
    </location>
</feature>
<feature type="transmembrane region" description="Helical" evidence="5">
    <location>
        <begin position="285"/>
        <end position="304"/>
    </location>
</feature>
<evidence type="ECO:0000256" key="2">
    <source>
        <dbReference type="ARBA" id="ARBA00022692"/>
    </source>
</evidence>
<feature type="transmembrane region" description="Helical" evidence="5">
    <location>
        <begin position="228"/>
        <end position="249"/>
    </location>
</feature>
<dbReference type="InterPro" id="IPR006214">
    <property type="entry name" value="Bax_inhibitor_1-related"/>
</dbReference>
<dbReference type="OrthoDB" id="7933078at2759"/>
<feature type="non-terminal residue" evidence="6">
    <location>
        <position position="1"/>
    </location>
</feature>
<evidence type="ECO:0000256" key="4">
    <source>
        <dbReference type="ARBA" id="ARBA00023136"/>
    </source>
</evidence>
<feature type="transmembrane region" description="Helical" evidence="5">
    <location>
        <begin position="255"/>
        <end position="273"/>
    </location>
</feature>
<evidence type="ECO:0000256" key="5">
    <source>
        <dbReference type="SAM" id="Phobius"/>
    </source>
</evidence>
<dbReference type="CDD" id="cd10428">
    <property type="entry name" value="LFG_like"/>
    <property type="match status" value="1"/>
</dbReference>
<comment type="subcellular location">
    <subcellularLocation>
        <location evidence="1">Membrane</location>
        <topology evidence="1">Multi-pass membrane protein</topology>
    </subcellularLocation>
</comment>
<keyword evidence="3 5" id="KW-1133">Transmembrane helix</keyword>
<proteinExistence type="evidence at transcript level"/>
<evidence type="ECO:0000256" key="1">
    <source>
        <dbReference type="ARBA" id="ARBA00004141"/>
    </source>
</evidence>
<feature type="transmembrane region" description="Helical" evidence="5">
    <location>
        <begin position="346"/>
        <end position="370"/>
    </location>
</feature>
<name>T2M6P1_HYDVU</name>
<gene>
    <name evidence="6" type="primary">FAIM2</name>
</gene>
<dbReference type="Gene3D" id="1.10.10.60">
    <property type="entry name" value="Homeodomain-like"/>
    <property type="match status" value="1"/>
</dbReference>
<reference evidence="6" key="1">
    <citation type="journal article" date="2013" name="Genome Biol. Evol.">
        <title>Punctuated emergences of genetic and phenotypic innovations in eumetazoan, bilaterian, euteleostome, and hominidae ancestors.</title>
        <authorList>
            <person name="Wenger Y."/>
            <person name="Galliot B."/>
        </authorList>
    </citation>
    <scope>NUCLEOTIDE SEQUENCE</scope>
    <source>
        <tissue evidence="6">Whole animals</tissue>
    </source>
</reference>
<dbReference type="EMBL" id="HAAD01001370">
    <property type="protein sequence ID" value="CDG67602.1"/>
    <property type="molecule type" value="mRNA"/>
</dbReference>
<feature type="transmembrane region" description="Helical" evidence="5">
    <location>
        <begin position="198"/>
        <end position="216"/>
    </location>
</feature>
<feature type="transmembrane region" description="Helical" evidence="5">
    <location>
        <begin position="310"/>
        <end position="326"/>
    </location>
</feature>
<evidence type="ECO:0000313" key="6">
    <source>
        <dbReference type="EMBL" id="CDG67602.1"/>
    </source>
</evidence>
<keyword evidence="4 5" id="KW-0472">Membrane</keyword>
<protein>
    <submittedName>
        <fullName evidence="6">Fas apoptotic inhibitory molecule 2</fullName>
    </submittedName>
</protein>
<dbReference type="Pfam" id="PF01027">
    <property type="entry name" value="Bax1-I"/>
    <property type="match status" value="1"/>
</dbReference>
<evidence type="ECO:0000256" key="3">
    <source>
        <dbReference type="ARBA" id="ARBA00022989"/>
    </source>
</evidence>
<dbReference type="PANTHER" id="PTHR23291:SF47">
    <property type="entry name" value="TRANSMEMBRANE BAX INHIBITOR MOTIF CONTAINING 7"/>
    <property type="match status" value="1"/>
</dbReference>
<accession>T2M6P1</accession>
<keyword evidence="2 5" id="KW-0812">Transmembrane</keyword>
<organism evidence="6">
    <name type="scientific">Hydra vulgaris</name>
    <name type="common">Hydra</name>
    <name type="synonym">Hydra attenuata</name>
    <dbReference type="NCBI Taxonomy" id="6087"/>
    <lineage>
        <taxon>Eukaryota</taxon>
        <taxon>Metazoa</taxon>
        <taxon>Cnidaria</taxon>
        <taxon>Hydrozoa</taxon>
        <taxon>Hydroidolina</taxon>
        <taxon>Anthoathecata</taxon>
        <taxon>Aplanulata</taxon>
        <taxon>Hydridae</taxon>
        <taxon>Hydra</taxon>
    </lineage>
</organism>